<organism evidence="2 4">
    <name type="scientific">Clostridium formicaceticum</name>
    <dbReference type="NCBI Taxonomy" id="1497"/>
    <lineage>
        <taxon>Bacteria</taxon>
        <taxon>Bacillati</taxon>
        <taxon>Bacillota</taxon>
        <taxon>Clostridia</taxon>
        <taxon>Eubacteriales</taxon>
        <taxon>Clostridiaceae</taxon>
        <taxon>Clostridium</taxon>
    </lineage>
</organism>
<dbReference type="InterPro" id="IPR043502">
    <property type="entry name" value="DNA/RNA_pol_sf"/>
</dbReference>
<dbReference type="RefSeq" id="WP_070963691.1">
    <property type="nucleotide sequence ID" value="NZ_CP017603.1"/>
</dbReference>
<dbReference type="EMBL" id="CP020559">
    <property type="protein sequence ID" value="ARE89146.1"/>
    <property type="molecule type" value="Genomic_DNA"/>
</dbReference>
<keyword evidence="3" id="KW-1185">Reference proteome</keyword>
<dbReference type="AlphaFoldDB" id="A0AAC9WHN4"/>
<dbReference type="EMBL" id="CP017603">
    <property type="protein sequence ID" value="AOY74759.1"/>
    <property type="molecule type" value="Genomic_DNA"/>
</dbReference>
<dbReference type="KEGG" id="cfm:BJL90_01585"/>
<evidence type="ECO:0000313" key="4">
    <source>
        <dbReference type="Proteomes" id="UP000192478"/>
    </source>
</evidence>
<protein>
    <submittedName>
        <fullName evidence="2">Group II intron-encoded protein LtrA</fullName>
    </submittedName>
</protein>
<dbReference type="Proteomes" id="UP000192478">
    <property type="component" value="Chromosome"/>
</dbReference>
<name>A0AAC9WHN4_9CLOT</name>
<dbReference type="InterPro" id="IPR051083">
    <property type="entry name" value="GrpII_Intron_Splice-Mob/Def"/>
</dbReference>
<evidence type="ECO:0000313" key="2">
    <source>
        <dbReference type="EMBL" id="ARE89146.1"/>
    </source>
</evidence>
<reference evidence="1 3" key="1">
    <citation type="submission" date="2016-10" db="EMBL/GenBank/DDBJ databases">
        <title>Complete Genome Sequence of Acetogen Clostridium formicoaceticum ATCC 27076.</title>
        <authorList>
            <person name="Bao T."/>
            <person name="Cheng C."/>
            <person name="Zhao J."/>
            <person name="Yang S.-T."/>
            <person name="Wang J."/>
            <person name="Wang M."/>
        </authorList>
    </citation>
    <scope>NUCLEOTIDE SEQUENCE [LARGE SCALE GENOMIC DNA]</scope>
    <source>
        <strain evidence="1 3">ATCC 27076</strain>
    </source>
</reference>
<dbReference type="SUPFAM" id="SSF56672">
    <property type="entry name" value="DNA/RNA polymerases"/>
    <property type="match status" value="1"/>
</dbReference>
<proteinExistence type="predicted"/>
<evidence type="ECO:0000313" key="3">
    <source>
        <dbReference type="Proteomes" id="UP000177894"/>
    </source>
</evidence>
<dbReference type="PANTHER" id="PTHR34047">
    <property type="entry name" value="NUCLEAR INTRON MATURASE 1, MITOCHONDRIAL-RELATED"/>
    <property type="match status" value="1"/>
</dbReference>
<dbReference type="Proteomes" id="UP000177894">
    <property type="component" value="Chromosome"/>
</dbReference>
<accession>A0AAC9WHN4</accession>
<reference evidence="2 4" key="2">
    <citation type="submission" date="2017-03" db="EMBL/GenBank/DDBJ databases">
        <title>Complete sequence of Clostridium formicaceticum DSM 92.</title>
        <authorList>
            <person name="Poehlein A."/>
            <person name="Karl M."/>
            <person name="Bengelsdorf F.R."/>
            <person name="Duerre P."/>
            <person name="Daniel R."/>
        </authorList>
    </citation>
    <scope>NUCLEOTIDE SEQUENCE [LARGE SCALE GENOMIC DNA]</scope>
    <source>
        <strain evidence="2 4">DSM 92</strain>
    </source>
</reference>
<dbReference type="PANTHER" id="PTHR34047:SF8">
    <property type="entry name" value="PROTEIN YKFC"/>
    <property type="match status" value="1"/>
</dbReference>
<gene>
    <name evidence="2" type="primary">ltrA_12</name>
    <name evidence="1" type="ORF">BJL90_01585</name>
    <name evidence="2" type="ORF">CLFO_35520</name>
</gene>
<evidence type="ECO:0000313" key="1">
    <source>
        <dbReference type="EMBL" id="AOY74759.1"/>
    </source>
</evidence>
<sequence>MRMWLKRYGVENEQQLQNTLDLIYKNTKNDAEIYDLIELMKNEQTIITALHNIKANKGSKTAGIDKREIDYYLQMNNNKLLKLIIKAIDNYNPQLVKKVYIPKKNGKLRPLGIPTIIDRIIQEITRIVIEPIAEAKFYQHSYGFRNPCI</sequence>